<name>D5GA78_TUBMM</name>
<dbReference type="RefSeq" id="XP_002837241.1">
    <property type="nucleotide sequence ID" value="XM_002837195.1"/>
</dbReference>
<dbReference type="KEGG" id="tml:GSTUM_00005173001"/>
<keyword evidence="2" id="KW-1185">Reference proteome</keyword>
<dbReference type="EMBL" id="FN430075">
    <property type="protein sequence ID" value="CAZ81432.1"/>
    <property type="molecule type" value="Genomic_DNA"/>
</dbReference>
<dbReference type="GeneID" id="9185714"/>
<dbReference type="HOGENOM" id="CLU_2529107_0_0_1"/>
<evidence type="ECO:0000313" key="2">
    <source>
        <dbReference type="Proteomes" id="UP000006911"/>
    </source>
</evidence>
<organism evidence="1 2">
    <name type="scientific">Tuber melanosporum (strain Mel28)</name>
    <name type="common">Perigord black truffle</name>
    <dbReference type="NCBI Taxonomy" id="656061"/>
    <lineage>
        <taxon>Eukaryota</taxon>
        <taxon>Fungi</taxon>
        <taxon>Dikarya</taxon>
        <taxon>Ascomycota</taxon>
        <taxon>Pezizomycotina</taxon>
        <taxon>Pezizomycetes</taxon>
        <taxon>Pezizales</taxon>
        <taxon>Tuberaceae</taxon>
        <taxon>Tuber</taxon>
    </lineage>
</organism>
<gene>
    <name evidence="1" type="ORF">GSTUM_00005173001</name>
</gene>
<reference evidence="1 2" key="1">
    <citation type="journal article" date="2010" name="Nature">
        <title>Perigord black truffle genome uncovers evolutionary origins and mechanisms of symbiosis.</title>
        <authorList>
            <person name="Martin F."/>
            <person name="Kohler A."/>
            <person name="Murat C."/>
            <person name="Balestrini R."/>
            <person name="Coutinho P.M."/>
            <person name="Jaillon O."/>
            <person name="Montanini B."/>
            <person name="Morin E."/>
            <person name="Noel B."/>
            <person name="Percudani R."/>
            <person name="Porcel B."/>
            <person name="Rubini A."/>
            <person name="Amicucci A."/>
            <person name="Amselem J."/>
            <person name="Anthouard V."/>
            <person name="Arcioni S."/>
            <person name="Artiguenave F."/>
            <person name="Aury J.M."/>
            <person name="Ballario P."/>
            <person name="Bolchi A."/>
            <person name="Brenna A."/>
            <person name="Brun A."/>
            <person name="Buee M."/>
            <person name="Cantarel B."/>
            <person name="Chevalier G."/>
            <person name="Couloux A."/>
            <person name="Da Silva C."/>
            <person name="Denoeud F."/>
            <person name="Duplessis S."/>
            <person name="Ghignone S."/>
            <person name="Hilselberger B."/>
            <person name="Iotti M."/>
            <person name="Marcais B."/>
            <person name="Mello A."/>
            <person name="Miranda M."/>
            <person name="Pacioni G."/>
            <person name="Quesneville H."/>
            <person name="Riccioni C."/>
            <person name="Ruotolo R."/>
            <person name="Splivallo R."/>
            <person name="Stocchi V."/>
            <person name="Tisserant E."/>
            <person name="Viscomi A.R."/>
            <person name="Zambonelli A."/>
            <person name="Zampieri E."/>
            <person name="Henrissat B."/>
            <person name="Lebrun M.H."/>
            <person name="Paolocci F."/>
            <person name="Bonfante P."/>
            <person name="Ottonello S."/>
            <person name="Wincker P."/>
        </authorList>
    </citation>
    <scope>NUCLEOTIDE SEQUENCE [LARGE SCALE GENOMIC DNA]</scope>
    <source>
        <strain evidence="1 2">Mel28</strain>
    </source>
</reference>
<dbReference type="InParanoid" id="D5GA78"/>
<accession>D5GA78</accession>
<dbReference type="AlphaFoldDB" id="D5GA78"/>
<dbReference type="Proteomes" id="UP000006911">
    <property type="component" value="Unassembled WGS sequence"/>
</dbReference>
<proteinExistence type="predicted"/>
<evidence type="ECO:0000313" key="1">
    <source>
        <dbReference type="EMBL" id="CAZ81432.1"/>
    </source>
</evidence>
<protein>
    <submittedName>
        <fullName evidence="1">(Perigord truffle) hypothetical protein</fullName>
    </submittedName>
</protein>
<sequence>MLASEIPPPSISSTLTQMRYHTWSPLTQFLPVVFSTTGASDRNPIYFPVGFFHARTPTTPEPANSESCIWCWADFEGRISCAPV</sequence>